<dbReference type="RefSeq" id="WP_029269297.1">
    <property type="nucleotide sequence ID" value="NZ_JAGIKX010000044.1"/>
</dbReference>
<keyword evidence="2 8" id="KW-0813">Transport</keyword>
<dbReference type="Proteomes" id="UP001519294">
    <property type="component" value="Unassembled WGS sequence"/>
</dbReference>
<evidence type="ECO:0000256" key="8">
    <source>
        <dbReference type="HAMAP-Rule" id="MF_01416"/>
    </source>
</evidence>
<dbReference type="InterPro" id="IPR026015">
    <property type="entry name" value="ATP_synth_OSCP/delta_N_sf"/>
</dbReference>
<keyword evidence="5 8" id="KW-0472">Membrane</keyword>
<protein>
    <recommendedName>
        <fullName evidence="8">ATP synthase subunit delta</fullName>
    </recommendedName>
    <alternativeName>
        <fullName evidence="8">ATP synthase F(1) sector subunit delta</fullName>
    </alternativeName>
    <alternativeName>
        <fullName evidence="8">F-type ATPase subunit delta</fullName>
        <shortName evidence="8">F-ATPase subunit delta</shortName>
    </alternativeName>
</protein>
<accession>A0ABS4SBS6</accession>
<comment type="caution">
    <text evidence="9">The sequence shown here is derived from an EMBL/GenBank/DDBJ whole genome shotgun (WGS) entry which is preliminary data.</text>
</comment>
<comment type="function">
    <text evidence="8">F(1)F(0) ATP synthase produces ATP from ADP in the presence of a proton or sodium gradient. F-type ATPases consist of two structural domains, F(1) containing the extramembraneous catalytic core and F(0) containing the membrane proton channel, linked together by a central stalk and a peripheral stalk. During catalysis, ATP synthesis in the catalytic domain of F(1) is coupled via a rotary mechanism of the central stalk subunits to proton translocation.</text>
</comment>
<comment type="function">
    <text evidence="8">This protein is part of the stalk that links CF(0) to CF(1). It either transmits conformational changes from CF(0) to CF(1) or is implicated in proton conduction.</text>
</comment>
<keyword evidence="10" id="KW-1185">Reference proteome</keyword>
<dbReference type="HAMAP" id="MF_01416">
    <property type="entry name" value="ATP_synth_delta_bact"/>
    <property type="match status" value="1"/>
</dbReference>
<evidence type="ECO:0000256" key="4">
    <source>
        <dbReference type="ARBA" id="ARBA00023065"/>
    </source>
</evidence>
<sequence length="181" mass="20414">MSDAVVAKRYAEALFQLGKEKANLDQLVEELQVVREVFQTNQKLYTFLEHPRISIVTKKQFLDEAFKGLGQDVVNTIKLLVERHRSVLTPSIISHFMQMVNDAKGINEAVVYSVKALSDAEKEQLEKSLAKRLNTKSVKLENKVDPSVVGGLKIRIGNTILDGTINGKLRRIKRDIITANR</sequence>
<comment type="subcellular location">
    <subcellularLocation>
        <location evidence="8">Cell membrane</location>
        <topology evidence="8">Peripheral membrane protein</topology>
    </subcellularLocation>
    <subcellularLocation>
        <location evidence="1">Membrane</location>
    </subcellularLocation>
</comment>
<dbReference type="NCBIfam" id="TIGR01145">
    <property type="entry name" value="ATP_synt_delta"/>
    <property type="match status" value="1"/>
</dbReference>
<evidence type="ECO:0000256" key="7">
    <source>
        <dbReference type="ARBA" id="ARBA00023310"/>
    </source>
</evidence>
<dbReference type="InterPro" id="IPR000711">
    <property type="entry name" value="ATPase_OSCP/dsu"/>
</dbReference>
<keyword evidence="6 8" id="KW-0139">CF(1)</keyword>
<dbReference type="Gene3D" id="1.10.520.20">
    <property type="entry name" value="N-terminal domain of the delta subunit of the F1F0-ATP synthase"/>
    <property type="match status" value="1"/>
</dbReference>
<gene>
    <name evidence="8" type="primary">atpH</name>
    <name evidence="9" type="ORF">J2Z81_002951</name>
</gene>
<dbReference type="Pfam" id="PF00213">
    <property type="entry name" value="OSCP"/>
    <property type="match status" value="1"/>
</dbReference>
<evidence type="ECO:0000256" key="2">
    <source>
        <dbReference type="ARBA" id="ARBA00022448"/>
    </source>
</evidence>
<keyword evidence="3 8" id="KW-0375">Hydrogen ion transport</keyword>
<dbReference type="SUPFAM" id="SSF47928">
    <property type="entry name" value="N-terminal domain of the delta subunit of the F1F0-ATP synthase"/>
    <property type="match status" value="1"/>
</dbReference>
<keyword evidence="4 8" id="KW-0406">Ion transport</keyword>
<dbReference type="NCBIfam" id="NF004403">
    <property type="entry name" value="PRK05758.2-4"/>
    <property type="match status" value="1"/>
</dbReference>
<evidence type="ECO:0000256" key="5">
    <source>
        <dbReference type="ARBA" id="ARBA00023136"/>
    </source>
</evidence>
<dbReference type="InterPro" id="IPR020781">
    <property type="entry name" value="ATPase_OSCP/d_CS"/>
</dbReference>
<evidence type="ECO:0000256" key="1">
    <source>
        <dbReference type="ARBA" id="ARBA00004370"/>
    </source>
</evidence>
<dbReference type="PRINTS" id="PR00125">
    <property type="entry name" value="ATPASEDELTA"/>
</dbReference>
<evidence type="ECO:0000256" key="6">
    <source>
        <dbReference type="ARBA" id="ARBA00023196"/>
    </source>
</evidence>
<evidence type="ECO:0000256" key="3">
    <source>
        <dbReference type="ARBA" id="ARBA00022781"/>
    </source>
</evidence>
<keyword evidence="8" id="KW-1003">Cell membrane</keyword>
<proteinExistence type="inferred from homology"/>
<evidence type="ECO:0000313" key="9">
    <source>
        <dbReference type="EMBL" id="MBP2258963.1"/>
    </source>
</evidence>
<dbReference type="PROSITE" id="PS00389">
    <property type="entry name" value="ATPASE_DELTA"/>
    <property type="match status" value="1"/>
</dbReference>
<dbReference type="EMBL" id="JAGIKX010000044">
    <property type="protein sequence ID" value="MBP2258963.1"/>
    <property type="molecule type" value="Genomic_DNA"/>
</dbReference>
<keyword evidence="7 8" id="KW-0066">ATP synthesis</keyword>
<evidence type="ECO:0000313" key="10">
    <source>
        <dbReference type="Proteomes" id="UP001519294"/>
    </source>
</evidence>
<dbReference type="PANTHER" id="PTHR11910">
    <property type="entry name" value="ATP SYNTHASE DELTA CHAIN"/>
    <property type="match status" value="1"/>
</dbReference>
<reference evidence="9 10" key="1">
    <citation type="submission" date="2021-03" db="EMBL/GenBank/DDBJ databases">
        <title>Genomic Encyclopedia of Type Strains, Phase IV (KMG-IV): sequencing the most valuable type-strain genomes for metagenomic binning, comparative biology and taxonomic classification.</title>
        <authorList>
            <person name="Goeker M."/>
        </authorList>
    </citation>
    <scope>NUCLEOTIDE SEQUENCE [LARGE SCALE GENOMIC DNA]</scope>
    <source>
        <strain evidence="9 10">DSM 25790</strain>
    </source>
</reference>
<organism evidence="9 10">
    <name type="scientific">Virgibacillus alimentarius</name>
    <dbReference type="NCBI Taxonomy" id="698769"/>
    <lineage>
        <taxon>Bacteria</taxon>
        <taxon>Bacillati</taxon>
        <taxon>Bacillota</taxon>
        <taxon>Bacilli</taxon>
        <taxon>Bacillales</taxon>
        <taxon>Bacillaceae</taxon>
        <taxon>Virgibacillus</taxon>
    </lineage>
</organism>
<name>A0ABS4SBS6_9BACI</name>
<comment type="similarity">
    <text evidence="8">Belongs to the ATPase delta chain family.</text>
</comment>